<keyword evidence="5" id="KW-0539">Nucleus</keyword>
<dbReference type="InterPro" id="IPR002645">
    <property type="entry name" value="STAS_dom"/>
</dbReference>
<dbReference type="STRING" id="6334.A0A0V1BI47"/>
<evidence type="ECO:0000256" key="4">
    <source>
        <dbReference type="ARBA" id="ARBA00023136"/>
    </source>
</evidence>
<dbReference type="PANTHER" id="PTHR11814">
    <property type="entry name" value="SULFATE TRANSPORTER"/>
    <property type="match status" value="1"/>
</dbReference>
<keyword evidence="5" id="KW-0507">mRNA processing</keyword>
<feature type="transmembrane region" description="Helical" evidence="8">
    <location>
        <begin position="945"/>
        <end position="964"/>
    </location>
</feature>
<dbReference type="GO" id="GO:0055085">
    <property type="term" value="P:transmembrane transport"/>
    <property type="evidence" value="ECO:0007669"/>
    <property type="project" value="InterPro"/>
</dbReference>
<evidence type="ECO:0000259" key="9">
    <source>
        <dbReference type="PROSITE" id="PS50801"/>
    </source>
</evidence>
<dbReference type="GO" id="GO:0071006">
    <property type="term" value="C:U2-type catalytic step 1 spliceosome"/>
    <property type="evidence" value="ECO:0007669"/>
    <property type="project" value="UniProtKB-UniRule"/>
</dbReference>
<reference evidence="10 11" key="1">
    <citation type="submission" date="2015-01" db="EMBL/GenBank/DDBJ databases">
        <title>Evolution of Trichinella species and genotypes.</title>
        <authorList>
            <person name="Korhonen P.K."/>
            <person name="Edoardo P."/>
            <person name="Giuseppe L.R."/>
            <person name="Gasser R.B."/>
        </authorList>
    </citation>
    <scope>NUCLEOTIDE SEQUENCE [LARGE SCALE GENOMIC DNA]</scope>
    <source>
        <strain evidence="10">ISS3</strain>
    </source>
</reference>
<evidence type="ECO:0000256" key="7">
    <source>
        <dbReference type="SAM" id="MobiDB-lite"/>
    </source>
</evidence>
<name>A0A0V1BI47_TRISP</name>
<feature type="domain" description="STAS" evidence="9">
    <location>
        <begin position="1207"/>
        <end position="1376"/>
    </location>
</feature>
<dbReference type="GO" id="GO:0000349">
    <property type="term" value="P:generation of catalytic spliceosome for first transesterification step"/>
    <property type="evidence" value="ECO:0007669"/>
    <property type="project" value="UniProtKB-UniRule"/>
</dbReference>
<dbReference type="Pfam" id="PF04502">
    <property type="entry name" value="Saf4_Yju2"/>
    <property type="match status" value="1"/>
</dbReference>
<feature type="transmembrane region" description="Helical" evidence="8">
    <location>
        <begin position="1120"/>
        <end position="1140"/>
    </location>
</feature>
<keyword evidence="11" id="KW-1185">Reference proteome</keyword>
<dbReference type="GO" id="GO:0016020">
    <property type="term" value="C:membrane"/>
    <property type="evidence" value="ECO:0007669"/>
    <property type="project" value="UniProtKB-SubCell"/>
</dbReference>
<feature type="compositionally biased region" description="Polar residues" evidence="7">
    <location>
        <begin position="1264"/>
        <end position="1281"/>
    </location>
</feature>
<feature type="transmembrane region" description="Helical" evidence="8">
    <location>
        <begin position="1152"/>
        <end position="1180"/>
    </location>
</feature>
<evidence type="ECO:0000256" key="2">
    <source>
        <dbReference type="ARBA" id="ARBA00022692"/>
    </source>
</evidence>
<dbReference type="InterPro" id="IPR011547">
    <property type="entry name" value="SLC26A/SulP_dom"/>
</dbReference>
<evidence type="ECO:0000256" key="8">
    <source>
        <dbReference type="SAM" id="Phobius"/>
    </source>
</evidence>
<evidence type="ECO:0000256" key="5">
    <source>
        <dbReference type="HAMAP-Rule" id="MF_03226"/>
    </source>
</evidence>
<dbReference type="InterPro" id="IPR036513">
    <property type="entry name" value="STAS_dom_sf"/>
</dbReference>
<proteinExistence type="inferred from homology"/>
<dbReference type="InterPro" id="IPR000956">
    <property type="entry name" value="Stathmin_fam"/>
</dbReference>
<dbReference type="Pfam" id="PF00836">
    <property type="entry name" value="Stathmin"/>
    <property type="match status" value="1"/>
</dbReference>
<feature type="region of interest" description="Disordered" evidence="7">
    <location>
        <begin position="1261"/>
        <end position="1283"/>
    </location>
</feature>
<keyword evidence="5" id="KW-0862">Zinc</keyword>
<dbReference type="OrthoDB" id="288203at2759"/>
<dbReference type="GO" id="GO:0046872">
    <property type="term" value="F:metal ion binding"/>
    <property type="evidence" value="ECO:0007669"/>
    <property type="project" value="UniProtKB-KW"/>
</dbReference>
<comment type="caution">
    <text evidence="10">The sequence shown here is derived from an EMBL/GenBank/DDBJ whole genome shotgun (WGS) entry which is preliminary data.</text>
</comment>
<dbReference type="PROSITE" id="PS51663">
    <property type="entry name" value="STATHMIN_3"/>
    <property type="match status" value="1"/>
</dbReference>
<comment type="similarity">
    <text evidence="5">Belongs to the CWC16 family. YJU2 subfamily.</text>
</comment>
<dbReference type="InterPro" id="IPR001902">
    <property type="entry name" value="SLC26A/SulP_fam"/>
</dbReference>
<dbReference type="SUPFAM" id="SSF101494">
    <property type="entry name" value="Stathmin"/>
    <property type="match status" value="1"/>
</dbReference>
<evidence type="ECO:0000313" key="10">
    <source>
        <dbReference type="EMBL" id="KRY36884.1"/>
    </source>
</evidence>
<keyword evidence="5" id="KW-0508">mRNA splicing</keyword>
<feature type="binding site" evidence="5">
    <location>
        <position position="128"/>
    </location>
    <ligand>
        <name>Zn(2+)</name>
        <dbReference type="ChEBI" id="CHEBI:29105"/>
    </ligand>
</feature>
<keyword evidence="3 8" id="KW-1133">Transmembrane helix</keyword>
<keyword evidence="4 8" id="KW-0472">Membrane</keyword>
<dbReference type="GO" id="GO:0031110">
    <property type="term" value="P:regulation of microtubule polymerization or depolymerization"/>
    <property type="evidence" value="ECO:0007669"/>
    <property type="project" value="InterPro"/>
</dbReference>
<dbReference type="Pfam" id="PF01740">
    <property type="entry name" value="STAS"/>
    <property type="match status" value="1"/>
</dbReference>
<evidence type="ECO:0000256" key="1">
    <source>
        <dbReference type="ARBA" id="ARBA00004141"/>
    </source>
</evidence>
<feature type="transmembrane region" description="Helical" evidence="8">
    <location>
        <begin position="870"/>
        <end position="893"/>
    </location>
</feature>
<dbReference type="CDD" id="cd07042">
    <property type="entry name" value="STAS_SulP_like_sulfate_transporter"/>
    <property type="match status" value="1"/>
</dbReference>
<feature type="binding site" evidence="5">
    <location>
        <position position="168"/>
    </location>
    <ligand>
        <name>Zn(2+)</name>
        <dbReference type="ChEBI" id="CHEBI:29105"/>
    </ligand>
</feature>
<dbReference type="NCBIfam" id="TIGR00815">
    <property type="entry name" value="sulP"/>
    <property type="match status" value="1"/>
</dbReference>
<keyword evidence="6" id="KW-0175">Coiled coil</keyword>
<dbReference type="HAMAP" id="MF_03226">
    <property type="entry name" value="YJU2"/>
    <property type="match status" value="1"/>
</dbReference>
<evidence type="ECO:0000256" key="3">
    <source>
        <dbReference type="ARBA" id="ARBA00022989"/>
    </source>
</evidence>
<dbReference type="PROSITE" id="PS50801">
    <property type="entry name" value="STAS"/>
    <property type="match status" value="1"/>
</dbReference>
<comment type="subunit">
    <text evidence="5">Component of the spliceosome. Present in the activated B complex, the catalytically activated B* complex which catalyzes the branching, the catalytic step 1 C complex catalyzing the exon ligation, and the postcatalytic P complex containing the ligated exons (mRNA) and the excised lariat intron.</text>
</comment>
<feature type="coiled-coil region" evidence="6">
    <location>
        <begin position="451"/>
        <end position="503"/>
    </location>
</feature>
<protein>
    <recommendedName>
        <fullName evidence="5">Splicing factor YJU2</fullName>
    </recommendedName>
</protein>
<evidence type="ECO:0000256" key="6">
    <source>
        <dbReference type="SAM" id="Coils"/>
    </source>
</evidence>
<comment type="subcellular location">
    <subcellularLocation>
        <location evidence="1">Membrane</location>
        <topology evidence="1">Multi-pass membrane protein</topology>
    </subcellularLocation>
    <subcellularLocation>
        <location evidence="5">Nucleus</location>
    </subcellularLocation>
</comment>
<comment type="function">
    <text evidence="5">Part of the spliceosome which catalyzes two sequential transesterification reactions, first the excision of the non-coding intron from pre-mRNA and then the ligation of the coding exons to form the mature mRNA. Plays a role in stabilizing the structure of the spliceosome catalytic core and docking of the branch helix into the active site, producing 5'-exon and lariat intron-3'-intermediates.</text>
</comment>
<keyword evidence="2 8" id="KW-0812">Transmembrane</keyword>
<evidence type="ECO:0000313" key="11">
    <source>
        <dbReference type="Proteomes" id="UP000054776"/>
    </source>
</evidence>
<accession>A0A0V1BI47</accession>
<dbReference type="InterPro" id="IPR036002">
    <property type="entry name" value="Stathmin_sf"/>
</dbReference>
<dbReference type="Pfam" id="PF00916">
    <property type="entry name" value="Sulfate_transp"/>
    <property type="match status" value="2"/>
</dbReference>
<dbReference type="InterPro" id="IPR007590">
    <property type="entry name" value="Saf4/Yju2"/>
</dbReference>
<feature type="transmembrane region" description="Helical" evidence="8">
    <location>
        <begin position="976"/>
        <end position="997"/>
    </location>
</feature>
<keyword evidence="5" id="KW-0747">Spliceosome</keyword>
<dbReference type="InterPro" id="IPR043701">
    <property type="entry name" value="Yju2"/>
</dbReference>
<sequence>MYVFAFSVVKSTPPQTSVETLNDVEFLSQKSTCPYVSVKIEKVVYMRFCDVGKGNNEIEGKSCMSLILTVMEYCSLYCFFKAAMTGTERKALNKYYPPDFDPRKLPKVSIPRNRQYVIRVMAPFNMKCNTCGEYIYKGKKFNARRETVEDEDYIGLSIFRFYIRCPQCLAEITFKTDLKNCDYAEEHGATRLFEAEKMLINQLSVMEEEAEKEKGNAMLMLEKRTKMSRFEMEALERLEDLKELNKRQATVDYDALIEQAKEEELAEILHQKEEEDRYVQSVFENTIDKSGPSSSSLLIKRLPDLSDEETDKKLETSTFVVEKKPRISKQKLFLRGVVKKKDTSVVEKKKTFSQLGNDSTAPDTGSLGLLGTYGGGICKLILKSFYACCGFFRLAGSQMKISLLSMNPESESSLVMNTSSSGNLSFELILRPPTKHAPANLSSPCNLKTTLQEIEGKLKAAEERRLNVEAEKVEKAKIEERLLEAAERRKALLQKFQEETEKEIQNRAKVTSLNREKLFEERIEKIKDHEKHVEEVRRSRGKLSPNTKSEMEADLAYVKSLEKMTIAELEEKLTEKDKLIDEIQTAMKGEIESGQFDATFRLAEAKAYRRIISGIIKENLLIFFVWITVILRWTFQIVQLFGSVCHVLCITFELQITIIKYPYCRCAQCVKNSSVFSVEKSQHQVVIHRKVYNLEEFDEEFDKRYVDLTLIGRAKKTLLNIWNEGFSFFQRLLSARFPCIKWLLQYNVKKDLPTDVLSGITVGVFNIPQGMAYGMLAGTSAANGLYTSFYPPLIYSIFGSSNQISIGTFSVISLMTAGVIAKFSHFTCKDFGSYFSHNATVSTPENWFCGSSSSRCTPDVNEVTEIAMSLAFLVGVFQILLGLMNMGFLSVYLSDQLVEGLTTGSAVLVFTSQIRHVFGIKGLPDTGNPLDIIKFYGCFFIKIDYFNWLALVISAICILSIIVVKQFLDPPFKRYFKFSLPFELFLVIATTAISYGLNLNEAYSIDIVGKVPKGLVYPRLPRWDLFPELASDAIAISVVIYSICISLAKLFAKKHEYRLNANQEWFALGMVHLGSSFFTCQCSCASLSRTRRCLRRRRGYDRAFISCWSSDSLAKSKQRICVLASVIIVALKGMFFQMRSLPKLWRCSKPDFLIWVVSFCSVVLLDITYGLLVSVAFALLTIVFKSQPDSICLGRIPKTELYRGLNAYAKAEEIPGVKIYRFDSPLFFANVENFRQRLYECTGIDPIDQKVADDLSKKHKNYGSMESRSTEKQPNVNSSEWPVTESKTDASSIVACPSCSANLHTIIIDCSSFPFVDLMGVESMKQIYLEYKKIGIAVKFAYCKVSLRQILERTDFFQTVPKARLYPSIEDAVAVATCCSCTSF</sequence>
<feature type="binding site" evidence="5">
    <location>
        <position position="131"/>
    </location>
    <ligand>
        <name>Zn(2+)</name>
        <dbReference type="ChEBI" id="CHEBI:29105"/>
    </ligand>
</feature>
<gene>
    <name evidence="10" type="primary">Slc26a5</name>
    <name evidence="10" type="ORF">T01_13928</name>
</gene>
<dbReference type="Gene3D" id="6.10.280.30">
    <property type="match status" value="1"/>
</dbReference>
<keyword evidence="5" id="KW-0479">Metal-binding</keyword>
<dbReference type="Gene3D" id="3.30.750.24">
    <property type="entry name" value="STAS domain"/>
    <property type="match status" value="1"/>
</dbReference>
<organism evidence="10 11">
    <name type="scientific">Trichinella spiralis</name>
    <name type="common">Trichina worm</name>
    <dbReference type="NCBI Taxonomy" id="6334"/>
    <lineage>
        <taxon>Eukaryota</taxon>
        <taxon>Metazoa</taxon>
        <taxon>Ecdysozoa</taxon>
        <taxon>Nematoda</taxon>
        <taxon>Enoplea</taxon>
        <taxon>Dorylaimia</taxon>
        <taxon>Trichinellida</taxon>
        <taxon>Trichinellidae</taxon>
        <taxon>Trichinella</taxon>
    </lineage>
</organism>
<dbReference type="SUPFAM" id="SSF52091">
    <property type="entry name" value="SpoIIaa-like"/>
    <property type="match status" value="1"/>
</dbReference>
<feature type="binding site" evidence="5">
    <location>
        <position position="165"/>
    </location>
    <ligand>
        <name>Zn(2+)</name>
        <dbReference type="ChEBI" id="CHEBI:29105"/>
    </ligand>
</feature>
<dbReference type="Proteomes" id="UP000054776">
    <property type="component" value="Unassembled WGS sequence"/>
</dbReference>
<dbReference type="InParanoid" id="A0A0V1BI47"/>
<feature type="transmembrane region" description="Helical" evidence="8">
    <location>
        <begin position="1033"/>
        <end position="1052"/>
    </location>
</feature>
<dbReference type="EMBL" id="JYDH01000038">
    <property type="protein sequence ID" value="KRY36884.1"/>
    <property type="molecule type" value="Genomic_DNA"/>
</dbReference>